<comment type="caution">
    <text evidence="1">The sequence shown here is derived from an EMBL/GenBank/DDBJ whole genome shotgun (WGS) entry which is preliminary data.</text>
</comment>
<gene>
    <name evidence="1" type="ORF">CG716_05455</name>
</gene>
<dbReference type="AlphaFoldDB" id="A0A255DQR4"/>
<evidence type="ECO:0000313" key="2">
    <source>
        <dbReference type="Proteomes" id="UP000216063"/>
    </source>
</evidence>
<organism evidence="1 2">
    <name type="scientific">Mycolicibacterium sphagni</name>
    <dbReference type="NCBI Taxonomy" id="1786"/>
    <lineage>
        <taxon>Bacteria</taxon>
        <taxon>Bacillati</taxon>
        <taxon>Actinomycetota</taxon>
        <taxon>Actinomycetes</taxon>
        <taxon>Mycobacteriales</taxon>
        <taxon>Mycobacteriaceae</taxon>
        <taxon>Mycolicibacterium</taxon>
    </lineage>
</organism>
<proteinExistence type="predicted"/>
<name>A0A255DQR4_9MYCO</name>
<protein>
    <submittedName>
        <fullName evidence="1">Uncharacterized protein</fullName>
    </submittedName>
</protein>
<dbReference type="Proteomes" id="UP000216063">
    <property type="component" value="Unassembled WGS sequence"/>
</dbReference>
<keyword evidence="2" id="KW-1185">Reference proteome</keyword>
<reference evidence="1 2" key="1">
    <citation type="submission" date="2017-07" db="EMBL/GenBank/DDBJ databases">
        <title>The new phylogeny of genus Mycobacterium.</title>
        <authorList>
            <person name="Tortoli E."/>
            <person name="Trovato A."/>
            <person name="Cirillo D.M."/>
        </authorList>
    </citation>
    <scope>NUCLEOTIDE SEQUENCE [LARGE SCALE GENOMIC DNA]</scope>
    <source>
        <strain evidence="1 2">ATCC 33027</strain>
    </source>
</reference>
<evidence type="ECO:0000313" key="1">
    <source>
        <dbReference type="EMBL" id="OYN81789.1"/>
    </source>
</evidence>
<dbReference type="EMBL" id="NOZR01000003">
    <property type="protein sequence ID" value="OYN81789.1"/>
    <property type="molecule type" value="Genomic_DNA"/>
</dbReference>
<accession>A0A255DQR4</accession>
<sequence>MGELKMIERLAGPPEVRCILCGAPAGWGDGHPNVKHSLYVGLAALEYRIERLTRAVKAAVCR</sequence>